<proteinExistence type="predicted"/>
<feature type="transmembrane region" description="Helical" evidence="1">
    <location>
        <begin position="42"/>
        <end position="63"/>
    </location>
</feature>
<dbReference type="OrthoDB" id="3034613at2"/>
<feature type="transmembrane region" description="Helical" evidence="1">
    <location>
        <begin position="7"/>
        <end position="30"/>
    </location>
</feature>
<gene>
    <name evidence="2" type="ORF">ERS852572_03708</name>
</gene>
<dbReference type="EMBL" id="CYXZ01000046">
    <property type="protein sequence ID" value="CUN31668.1"/>
    <property type="molecule type" value="Genomic_DNA"/>
</dbReference>
<reference evidence="2 3" key="1">
    <citation type="submission" date="2015-09" db="EMBL/GenBank/DDBJ databases">
        <authorList>
            <consortium name="Pathogen Informatics"/>
        </authorList>
    </citation>
    <scope>NUCLEOTIDE SEQUENCE [LARGE SCALE GENOMIC DNA]</scope>
    <source>
        <strain evidence="2 3">2789STDY5834960</strain>
    </source>
</reference>
<protein>
    <submittedName>
        <fullName evidence="2">Uncharacterized protein</fullName>
    </submittedName>
</protein>
<dbReference type="AlphaFoldDB" id="A0A173W0B5"/>
<organism evidence="2 3">
    <name type="scientific">Roseburia intestinalis</name>
    <dbReference type="NCBI Taxonomy" id="166486"/>
    <lineage>
        <taxon>Bacteria</taxon>
        <taxon>Bacillati</taxon>
        <taxon>Bacillota</taxon>
        <taxon>Clostridia</taxon>
        <taxon>Lachnospirales</taxon>
        <taxon>Lachnospiraceae</taxon>
        <taxon>Roseburia</taxon>
    </lineage>
</organism>
<dbReference type="RefSeq" id="WP_148486465.1">
    <property type="nucleotide sequence ID" value="NZ_CABIYH010000046.1"/>
</dbReference>
<dbReference type="Proteomes" id="UP000095350">
    <property type="component" value="Unassembled WGS sequence"/>
</dbReference>
<evidence type="ECO:0000313" key="3">
    <source>
        <dbReference type="Proteomes" id="UP000095350"/>
    </source>
</evidence>
<name>A0A173W0B5_9FIRM</name>
<keyword evidence="1" id="KW-0472">Membrane</keyword>
<keyword evidence="1" id="KW-1133">Transmembrane helix</keyword>
<keyword evidence="1" id="KW-0812">Transmembrane</keyword>
<dbReference type="PaxDb" id="166486-ERS852572_03708"/>
<evidence type="ECO:0000313" key="2">
    <source>
        <dbReference type="EMBL" id="CUN31668.1"/>
    </source>
</evidence>
<accession>A0A173W0B5</accession>
<sequence length="216" mass="25412">MKVSKKTIVIMMIICILVLCISIIFEFTNYDTEIAKGMHIEYYKNLCLGMFASGLLVLIPAIVQYNTEKSNYYIEMYRYLDGLLYNALDIISVMEEYNNNADISKMFDYFGITYNKIVSLYSTFTYFFRLSKKDRLIESTINETTRFIMIQEEILKYSNKLKAKEISEGEYKGCFDVFTAELINSYQGKFISYRKSIEKNMKGLLDNRELKTYTNI</sequence>
<evidence type="ECO:0000256" key="1">
    <source>
        <dbReference type="SAM" id="Phobius"/>
    </source>
</evidence>